<gene>
    <name evidence="3" type="ORF">LXT13_01960</name>
</gene>
<dbReference type="InterPro" id="IPR023006">
    <property type="entry name" value="YchJ-like"/>
</dbReference>
<dbReference type="InterPro" id="IPR032710">
    <property type="entry name" value="NTF2-like_dom_sf"/>
</dbReference>
<accession>A0ABS8XQN1</accession>
<dbReference type="InterPro" id="IPR048469">
    <property type="entry name" value="YchJ-like_M"/>
</dbReference>
<name>A0ABS8XQN1_9BURK</name>
<dbReference type="RefSeq" id="WP_233369921.1">
    <property type="nucleotide sequence ID" value="NZ_JAJTWU010000001.1"/>
</dbReference>
<dbReference type="EMBL" id="JAJTWU010000001">
    <property type="protein sequence ID" value="MCE4553212.1"/>
    <property type="molecule type" value="Genomic_DNA"/>
</dbReference>
<dbReference type="HAMAP" id="MF_00612">
    <property type="entry name" value="UPF0225"/>
    <property type="match status" value="1"/>
</dbReference>
<dbReference type="SUPFAM" id="SSF54427">
    <property type="entry name" value="NTF2-like"/>
    <property type="match status" value="1"/>
</dbReference>
<reference evidence="3 4" key="1">
    <citation type="submission" date="2021-12" db="EMBL/GenBank/DDBJ databases">
        <title>Genome seq of P8.</title>
        <authorList>
            <person name="Seo T."/>
        </authorList>
    </citation>
    <scope>NUCLEOTIDE SEQUENCE [LARGE SCALE GENOMIC DNA]</scope>
    <source>
        <strain evidence="3 4">P8</strain>
    </source>
</reference>
<comment type="caution">
    <text evidence="3">The sequence shown here is derived from an EMBL/GenBank/DDBJ whole genome shotgun (WGS) entry which is preliminary data.</text>
</comment>
<proteinExistence type="inferred from homology"/>
<evidence type="ECO:0000256" key="1">
    <source>
        <dbReference type="HAMAP-Rule" id="MF_00612"/>
    </source>
</evidence>
<dbReference type="Proteomes" id="UP001200741">
    <property type="component" value="Unassembled WGS sequence"/>
</dbReference>
<keyword evidence="4" id="KW-1185">Reference proteome</keyword>
<comment type="similarity">
    <text evidence="1">Belongs to the UPF0225 family.</text>
</comment>
<evidence type="ECO:0000259" key="2">
    <source>
        <dbReference type="Pfam" id="PF17775"/>
    </source>
</evidence>
<evidence type="ECO:0000313" key="4">
    <source>
        <dbReference type="Proteomes" id="UP001200741"/>
    </source>
</evidence>
<dbReference type="Pfam" id="PF17775">
    <property type="entry name" value="YchJ_M-like"/>
    <property type="match status" value="1"/>
</dbReference>
<dbReference type="Gene3D" id="3.10.450.50">
    <property type="match status" value="1"/>
</dbReference>
<organism evidence="3 4">
    <name type="scientific">Pelomonas cellulosilytica</name>
    <dbReference type="NCBI Taxonomy" id="2906762"/>
    <lineage>
        <taxon>Bacteria</taxon>
        <taxon>Pseudomonadati</taxon>
        <taxon>Pseudomonadota</taxon>
        <taxon>Betaproteobacteria</taxon>
        <taxon>Burkholderiales</taxon>
        <taxon>Sphaerotilaceae</taxon>
        <taxon>Roseateles</taxon>
    </lineage>
</organism>
<sequence>MKDIARLPCPCGQARLHAECCGAWHTAFAEGRGLLAPSPEALMRSRYSAFVLDRLDYLLATWHASTRPATLEPSEPGLKWLGLDVKRSALQDVDHGTVEFVARSKLGGRAHRLHETSRFVREGGIWFYVDGDLS</sequence>
<evidence type="ECO:0000313" key="3">
    <source>
        <dbReference type="EMBL" id="MCE4553212.1"/>
    </source>
</evidence>
<protein>
    <recommendedName>
        <fullName evidence="1">UPF0225 protein LXT13_01960</fullName>
    </recommendedName>
</protein>
<feature type="domain" description="YchJ-like middle NTF2-like" evidence="2">
    <location>
        <begin position="38"/>
        <end position="131"/>
    </location>
</feature>